<gene>
    <name evidence="6" type="ORF">L3Y34_002450</name>
</gene>
<dbReference type="InterPro" id="IPR050382">
    <property type="entry name" value="MFS_Na/Anion_cotransporter"/>
</dbReference>
<organism evidence="6 7">
    <name type="scientific">Caenorhabditis briggsae</name>
    <dbReference type="NCBI Taxonomy" id="6238"/>
    <lineage>
        <taxon>Eukaryota</taxon>
        <taxon>Metazoa</taxon>
        <taxon>Ecdysozoa</taxon>
        <taxon>Nematoda</taxon>
        <taxon>Chromadorea</taxon>
        <taxon>Rhabditida</taxon>
        <taxon>Rhabditina</taxon>
        <taxon>Rhabditomorpha</taxon>
        <taxon>Rhabditoidea</taxon>
        <taxon>Rhabditidae</taxon>
        <taxon>Peloderinae</taxon>
        <taxon>Caenorhabditis</taxon>
    </lineage>
</organism>
<dbReference type="FunFam" id="1.20.1250.20:FF:000355">
    <property type="entry name" value="SLC (SoLute Carrier) homolog"/>
    <property type="match status" value="1"/>
</dbReference>
<dbReference type="AlphaFoldDB" id="A0AAE9DFF2"/>
<keyword evidence="3 5" id="KW-1133">Transmembrane helix</keyword>
<dbReference type="InterPro" id="IPR011009">
    <property type="entry name" value="Kinase-like_dom_sf"/>
</dbReference>
<dbReference type="Gene3D" id="1.20.1250.20">
    <property type="entry name" value="MFS general substrate transporter like domains"/>
    <property type="match status" value="2"/>
</dbReference>
<reference evidence="6 7" key="1">
    <citation type="submission" date="2022-05" db="EMBL/GenBank/DDBJ databases">
        <title>Chromosome-level reference genomes for two strains of Caenorhabditis briggsae: an improved platform for comparative genomics.</title>
        <authorList>
            <person name="Stevens L."/>
            <person name="Andersen E.C."/>
        </authorList>
    </citation>
    <scope>NUCLEOTIDE SEQUENCE [LARGE SCALE GENOMIC DNA]</scope>
    <source>
        <strain evidence="6">QX1410_ONT</strain>
        <tissue evidence="6">Whole-organism</tissue>
    </source>
</reference>
<feature type="transmembrane region" description="Helical" evidence="5">
    <location>
        <begin position="105"/>
        <end position="125"/>
    </location>
</feature>
<feature type="transmembrane region" description="Helical" evidence="5">
    <location>
        <begin position="461"/>
        <end position="479"/>
    </location>
</feature>
<evidence type="ECO:0000256" key="1">
    <source>
        <dbReference type="ARBA" id="ARBA00004141"/>
    </source>
</evidence>
<dbReference type="PANTHER" id="PTHR11662:SF405">
    <property type="entry name" value="PROTEIN CBG12249"/>
    <property type="match status" value="1"/>
</dbReference>
<accession>A0AAE9DFF2</accession>
<feature type="transmembrane region" description="Helical" evidence="5">
    <location>
        <begin position="429"/>
        <end position="449"/>
    </location>
</feature>
<evidence type="ECO:0000313" key="6">
    <source>
        <dbReference type="EMBL" id="ULU02869.1"/>
    </source>
</evidence>
<feature type="transmembrane region" description="Helical" evidence="5">
    <location>
        <begin position="392"/>
        <end position="417"/>
    </location>
</feature>
<dbReference type="GO" id="GO:0016020">
    <property type="term" value="C:membrane"/>
    <property type="evidence" value="ECO:0007669"/>
    <property type="project" value="UniProtKB-SubCell"/>
</dbReference>
<keyword evidence="2 5" id="KW-0812">Transmembrane</keyword>
<evidence type="ECO:0008006" key="8">
    <source>
        <dbReference type="Google" id="ProtNLM"/>
    </source>
</evidence>
<dbReference type="SUPFAM" id="SSF56112">
    <property type="entry name" value="Protein kinase-like (PK-like)"/>
    <property type="match status" value="1"/>
</dbReference>
<feature type="transmembrane region" description="Helical" evidence="5">
    <location>
        <begin position="366"/>
        <end position="386"/>
    </location>
</feature>
<dbReference type="Gene3D" id="3.30.200.20">
    <property type="entry name" value="Phosphorylase Kinase, domain 1"/>
    <property type="match status" value="1"/>
</dbReference>
<feature type="transmembrane region" description="Helical" evidence="5">
    <location>
        <begin position="225"/>
        <end position="245"/>
    </location>
</feature>
<dbReference type="InterPro" id="IPR036259">
    <property type="entry name" value="MFS_trans_sf"/>
</dbReference>
<evidence type="ECO:0000313" key="7">
    <source>
        <dbReference type="Proteomes" id="UP000827892"/>
    </source>
</evidence>
<dbReference type="InterPro" id="IPR011701">
    <property type="entry name" value="MFS"/>
</dbReference>
<dbReference type="Proteomes" id="UP000827892">
    <property type="component" value="Chromosome III"/>
</dbReference>
<feature type="transmembrane region" description="Helical" evidence="5">
    <location>
        <begin position="291"/>
        <end position="312"/>
    </location>
</feature>
<keyword evidence="4 5" id="KW-0472">Membrane</keyword>
<name>A0AAE9DFF2_CAEBR</name>
<sequence>MPNKFPLFHPFSRRLHIILLCMVGFFCTTFMRIHFALTMTCMVNSTALAVRNEAAAAAGNSNFSLVEEIDLVTNGQCGSAEDTGQQKVVVDYGGDLVWTSYEQNLIFSGTFWGSLITVLPSMFFIERFSPRHVLQLAVAAYILVTVITPFLATHFGYFSVFLARVGMGLGEGFIIPTNNAIIGNWFPSAEKSTALSIFTLGNQIASAGGSPVVAALCASDLGWQATFYFAGILATIWSIIWFFTASSHPSKVKIMTKKEREYLLANTMKKINKSKKSPSVPYAKILTSPAFLAQLQCQFFVNMVMTLFQIYLPAYFKEVLHLGVIANGTFTSIPNIFNMIFKIVWGIGIDKLKEMKILSNTAAVKISHGFASYGGAFTLFLLAFFVDCSNPTTALTILCFMYSTMGTFVSGFYTSLLSLAPQYTATMSAISMFCAMIGRLSTPAVASLLRKEGSTSEWQNIFIGLALAHIISGSIFVIFGSGDLQDWAKIEEKERELKEKLRESEEFGVVEAEDVKIERIATLMSFAIGSLIKKRFHVTSRLGKGGYGTVYKVTDTQDEKAKAMKVIEGFDPDLTEIKNLQALANIPY</sequence>
<dbReference type="PANTHER" id="PTHR11662">
    <property type="entry name" value="SOLUTE CARRIER FAMILY 17"/>
    <property type="match status" value="1"/>
</dbReference>
<proteinExistence type="predicted"/>
<evidence type="ECO:0000256" key="2">
    <source>
        <dbReference type="ARBA" id="ARBA00022692"/>
    </source>
</evidence>
<dbReference type="EMBL" id="CP090893">
    <property type="protein sequence ID" value="ULU02869.1"/>
    <property type="molecule type" value="Genomic_DNA"/>
</dbReference>
<evidence type="ECO:0000256" key="3">
    <source>
        <dbReference type="ARBA" id="ARBA00022989"/>
    </source>
</evidence>
<comment type="subcellular location">
    <subcellularLocation>
        <location evidence="1">Membrane</location>
        <topology evidence="1">Multi-pass membrane protein</topology>
    </subcellularLocation>
</comment>
<feature type="transmembrane region" description="Helical" evidence="5">
    <location>
        <begin position="137"/>
        <end position="157"/>
    </location>
</feature>
<feature type="transmembrane region" description="Helical" evidence="5">
    <location>
        <begin position="324"/>
        <end position="345"/>
    </location>
</feature>
<dbReference type="SUPFAM" id="SSF103473">
    <property type="entry name" value="MFS general substrate transporter"/>
    <property type="match status" value="1"/>
</dbReference>
<feature type="transmembrane region" description="Helical" evidence="5">
    <location>
        <begin position="15"/>
        <end position="35"/>
    </location>
</feature>
<dbReference type="Pfam" id="PF07690">
    <property type="entry name" value="MFS_1"/>
    <property type="match status" value="1"/>
</dbReference>
<protein>
    <recommendedName>
        <fullName evidence="8">Major facilitator superfamily (MFS) profile domain-containing protein</fullName>
    </recommendedName>
</protein>
<dbReference type="GO" id="GO:0022857">
    <property type="term" value="F:transmembrane transporter activity"/>
    <property type="evidence" value="ECO:0007669"/>
    <property type="project" value="InterPro"/>
</dbReference>
<evidence type="ECO:0000256" key="4">
    <source>
        <dbReference type="ARBA" id="ARBA00023136"/>
    </source>
</evidence>
<evidence type="ECO:0000256" key="5">
    <source>
        <dbReference type="SAM" id="Phobius"/>
    </source>
</evidence>